<dbReference type="InterPro" id="IPR029063">
    <property type="entry name" value="SAM-dependent_MTases_sf"/>
</dbReference>
<dbReference type="Proteomes" id="UP000295301">
    <property type="component" value="Unassembled WGS sequence"/>
</dbReference>
<dbReference type="PROSITE" id="PS00092">
    <property type="entry name" value="N6_MTASE"/>
    <property type="match status" value="1"/>
</dbReference>
<dbReference type="Gene3D" id="3.40.50.150">
    <property type="entry name" value="Vaccinia Virus protein VP39"/>
    <property type="match status" value="1"/>
</dbReference>
<sequence length="186" mass="19707">MRVIAGQFRGRTLASVGKGDAGAHLRPTTDRVRESLFSVLTHYGVIPGARVLDLFAGTGALGLEALSRGAAHVTFVESGRVAQGLIGRNVEITRSGAETRLIRRDATKPAKCDTDPFDLVFLDPPYGKGMGQKALMAALAGGWLAPGALIVWEESAPMEPPAGFALLERRRYGETHVTLLEVGDAG</sequence>
<proteinExistence type="predicted"/>
<evidence type="ECO:0000256" key="2">
    <source>
        <dbReference type="ARBA" id="ARBA00022679"/>
    </source>
</evidence>
<evidence type="ECO:0000313" key="4">
    <source>
        <dbReference type="Proteomes" id="UP000295301"/>
    </source>
</evidence>
<dbReference type="GO" id="GO:0003676">
    <property type="term" value="F:nucleic acid binding"/>
    <property type="evidence" value="ECO:0007669"/>
    <property type="project" value="InterPro"/>
</dbReference>
<keyword evidence="1 3" id="KW-0489">Methyltransferase</keyword>
<dbReference type="SUPFAM" id="SSF53335">
    <property type="entry name" value="S-adenosyl-L-methionine-dependent methyltransferases"/>
    <property type="match status" value="1"/>
</dbReference>
<dbReference type="EMBL" id="SMUV01000071">
    <property type="protein sequence ID" value="TDK43947.1"/>
    <property type="molecule type" value="Genomic_DNA"/>
</dbReference>
<dbReference type="RefSeq" id="WP_133360944.1">
    <property type="nucleotide sequence ID" value="NZ_SMUV01000071.1"/>
</dbReference>
<dbReference type="Pfam" id="PF03602">
    <property type="entry name" value="Cons_hypoth95"/>
    <property type="match status" value="1"/>
</dbReference>
<organism evidence="3 4">
    <name type="scientific">Antarcticimicrobium luteum</name>
    <dbReference type="NCBI Taxonomy" id="2547397"/>
    <lineage>
        <taxon>Bacteria</taxon>
        <taxon>Pseudomonadati</taxon>
        <taxon>Pseudomonadota</taxon>
        <taxon>Alphaproteobacteria</taxon>
        <taxon>Rhodobacterales</taxon>
        <taxon>Paracoccaceae</taxon>
        <taxon>Antarcticimicrobium</taxon>
    </lineage>
</organism>
<gene>
    <name evidence="3" type="primary">rsmD</name>
    <name evidence="3" type="ORF">E1832_16900</name>
</gene>
<dbReference type="CDD" id="cd02440">
    <property type="entry name" value="AdoMet_MTases"/>
    <property type="match status" value="1"/>
</dbReference>
<keyword evidence="2 3" id="KW-0808">Transferase</keyword>
<dbReference type="GO" id="GO:0052913">
    <property type="term" value="F:16S rRNA (guanine(966)-N(2))-methyltransferase activity"/>
    <property type="evidence" value="ECO:0007669"/>
    <property type="project" value="UniProtKB-EC"/>
</dbReference>
<accession>A0A4V6PM35</accession>
<reference evidence="3 4" key="1">
    <citation type="submission" date="2019-03" db="EMBL/GenBank/DDBJ databases">
        <title>Ruegeria lutea sp. nov., a novel strain, isolated from marine sediment, the Masan Bay, South Korea.</title>
        <authorList>
            <person name="Kim J."/>
            <person name="Kim D.-Y."/>
            <person name="Lee S.-S."/>
        </authorList>
    </citation>
    <scope>NUCLEOTIDE SEQUENCE [LARGE SCALE GENOMIC DNA]</scope>
    <source>
        <strain evidence="3 4">318-1</strain>
    </source>
</reference>
<dbReference type="InterPro" id="IPR002052">
    <property type="entry name" value="DNA_methylase_N6_adenine_CS"/>
</dbReference>
<dbReference type="EC" id="2.1.1.171" evidence="3"/>
<dbReference type="PANTHER" id="PTHR43542:SF1">
    <property type="entry name" value="METHYLTRANSFERASE"/>
    <property type="match status" value="1"/>
</dbReference>
<evidence type="ECO:0000313" key="3">
    <source>
        <dbReference type="EMBL" id="TDK43947.1"/>
    </source>
</evidence>
<keyword evidence="4" id="KW-1185">Reference proteome</keyword>
<dbReference type="OrthoDB" id="9803017at2"/>
<dbReference type="AlphaFoldDB" id="A0A4V6PM35"/>
<dbReference type="PANTHER" id="PTHR43542">
    <property type="entry name" value="METHYLTRANSFERASE"/>
    <property type="match status" value="1"/>
</dbReference>
<comment type="caution">
    <text evidence="3">The sequence shown here is derived from an EMBL/GenBank/DDBJ whole genome shotgun (WGS) entry which is preliminary data.</text>
</comment>
<dbReference type="PIRSF" id="PIRSF004553">
    <property type="entry name" value="CHP00095"/>
    <property type="match status" value="1"/>
</dbReference>
<name>A0A4V6PM35_9RHOB</name>
<protein>
    <submittedName>
        <fullName evidence="3">16S rRNA (Guanine(966)-N(2))-methyltransferase RsmD</fullName>
        <ecNumber evidence="3">2.1.1.171</ecNumber>
    </submittedName>
</protein>
<evidence type="ECO:0000256" key="1">
    <source>
        <dbReference type="ARBA" id="ARBA00022603"/>
    </source>
</evidence>
<dbReference type="NCBIfam" id="TIGR00095">
    <property type="entry name" value="16S rRNA (guanine(966)-N(2))-methyltransferase RsmD"/>
    <property type="match status" value="1"/>
</dbReference>
<dbReference type="InterPro" id="IPR004398">
    <property type="entry name" value="RNA_MeTrfase_RsmD"/>
</dbReference>